<feature type="signal peptide" evidence="2">
    <location>
        <begin position="1"/>
        <end position="21"/>
    </location>
</feature>
<evidence type="ECO:0000256" key="2">
    <source>
        <dbReference type="SAM" id="SignalP"/>
    </source>
</evidence>
<dbReference type="Proteomes" id="UP001107558">
    <property type="component" value="Chromosome 3"/>
</dbReference>
<name>A0A9J6BPA8_POLVA</name>
<evidence type="ECO:0000313" key="3">
    <source>
        <dbReference type="EMBL" id="KAG5671254.1"/>
    </source>
</evidence>
<evidence type="ECO:0008006" key="5">
    <source>
        <dbReference type="Google" id="ProtNLM"/>
    </source>
</evidence>
<gene>
    <name evidence="3" type="ORF">PVAND_001462</name>
</gene>
<comment type="caution">
    <text evidence="3">The sequence shown here is derived from an EMBL/GenBank/DDBJ whole genome shotgun (WGS) entry which is preliminary data.</text>
</comment>
<protein>
    <recommendedName>
        <fullName evidence="5">Secreted protein</fullName>
    </recommendedName>
</protein>
<evidence type="ECO:0000313" key="4">
    <source>
        <dbReference type="Proteomes" id="UP001107558"/>
    </source>
</evidence>
<organism evidence="3 4">
    <name type="scientific">Polypedilum vanderplanki</name>
    <name type="common">Sleeping chironomid midge</name>
    <dbReference type="NCBI Taxonomy" id="319348"/>
    <lineage>
        <taxon>Eukaryota</taxon>
        <taxon>Metazoa</taxon>
        <taxon>Ecdysozoa</taxon>
        <taxon>Arthropoda</taxon>
        <taxon>Hexapoda</taxon>
        <taxon>Insecta</taxon>
        <taxon>Pterygota</taxon>
        <taxon>Neoptera</taxon>
        <taxon>Endopterygota</taxon>
        <taxon>Diptera</taxon>
        <taxon>Nematocera</taxon>
        <taxon>Chironomoidea</taxon>
        <taxon>Chironomidae</taxon>
        <taxon>Chironominae</taxon>
        <taxon>Polypedilum</taxon>
        <taxon>Polypedilum</taxon>
    </lineage>
</organism>
<keyword evidence="4" id="KW-1185">Reference proteome</keyword>
<feature type="region of interest" description="Disordered" evidence="1">
    <location>
        <begin position="113"/>
        <end position="148"/>
    </location>
</feature>
<reference evidence="3" key="1">
    <citation type="submission" date="2021-03" db="EMBL/GenBank/DDBJ databases">
        <title>Chromosome level genome of the anhydrobiotic midge Polypedilum vanderplanki.</title>
        <authorList>
            <person name="Yoshida Y."/>
            <person name="Kikawada T."/>
            <person name="Gusev O."/>
        </authorList>
    </citation>
    <scope>NUCLEOTIDE SEQUENCE</scope>
    <source>
        <strain evidence="3">NIAS01</strain>
        <tissue evidence="3">Whole body or cell culture</tissue>
    </source>
</reference>
<feature type="chain" id="PRO_5039917469" description="Secreted protein" evidence="2">
    <location>
        <begin position="22"/>
        <end position="148"/>
    </location>
</feature>
<proteinExistence type="predicted"/>
<dbReference type="EMBL" id="JADBJN010000003">
    <property type="protein sequence ID" value="KAG5671254.1"/>
    <property type="molecule type" value="Genomic_DNA"/>
</dbReference>
<sequence>MKSKFCLVFLALIFIFSSSSGMSLNSFLMKPIAAITENHKILPNIQEHKAIHPDFIQILIRKFKNDDNIDEIFNNNDEESKQIPVISDIERIKKFIEIIEFVGDKVGDLIDKITEPPTQTNQEPYDYRNSETSEINSSSVEVEKLDEQ</sequence>
<dbReference type="AlphaFoldDB" id="A0A9J6BPA8"/>
<keyword evidence="2" id="KW-0732">Signal</keyword>
<accession>A0A9J6BPA8</accession>
<evidence type="ECO:0000256" key="1">
    <source>
        <dbReference type="SAM" id="MobiDB-lite"/>
    </source>
</evidence>